<reference evidence="1" key="1">
    <citation type="journal article" date="2015" name="Nature">
        <title>Complex archaea that bridge the gap between prokaryotes and eukaryotes.</title>
        <authorList>
            <person name="Spang A."/>
            <person name="Saw J.H."/>
            <person name="Jorgensen S.L."/>
            <person name="Zaremba-Niedzwiedzka K."/>
            <person name="Martijn J."/>
            <person name="Lind A.E."/>
            <person name="van Eijk R."/>
            <person name="Schleper C."/>
            <person name="Guy L."/>
            <person name="Ettema T.J."/>
        </authorList>
    </citation>
    <scope>NUCLEOTIDE SEQUENCE</scope>
</reference>
<dbReference type="AlphaFoldDB" id="A0A0F8YJF1"/>
<gene>
    <name evidence="1" type="ORF">LCGC14_2812630</name>
</gene>
<evidence type="ECO:0000313" key="1">
    <source>
        <dbReference type="EMBL" id="KKK81518.1"/>
    </source>
</evidence>
<accession>A0A0F8YJF1</accession>
<dbReference type="EMBL" id="LAZR01053086">
    <property type="protein sequence ID" value="KKK81518.1"/>
    <property type="molecule type" value="Genomic_DNA"/>
</dbReference>
<proteinExistence type="predicted"/>
<protein>
    <submittedName>
        <fullName evidence="1">Uncharacterized protein</fullName>
    </submittedName>
</protein>
<name>A0A0F8YJF1_9ZZZZ</name>
<organism evidence="1">
    <name type="scientific">marine sediment metagenome</name>
    <dbReference type="NCBI Taxonomy" id="412755"/>
    <lineage>
        <taxon>unclassified sequences</taxon>
        <taxon>metagenomes</taxon>
        <taxon>ecological metagenomes</taxon>
    </lineage>
</organism>
<comment type="caution">
    <text evidence="1">The sequence shown here is derived from an EMBL/GenBank/DDBJ whole genome shotgun (WGS) entry which is preliminary data.</text>
</comment>
<sequence length="55" mass="6126">MGSKGCKLDYEGAICSCGYGCKYRDERIAILKAEVEQLKGDLDAALIWIREAKDK</sequence>